<feature type="non-terminal residue" evidence="1">
    <location>
        <position position="1"/>
    </location>
</feature>
<comment type="caution">
    <text evidence="1">The sequence shown here is derived from an EMBL/GenBank/DDBJ whole genome shotgun (WGS) entry which is preliminary data.</text>
</comment>
<sequence length="183" mass="20441">QRGFLSPALNDSGAALTSEGLRRIASGNWTGLMDLRYDPDTLEVLQVADHGSNATSSKPWTVFFSSKGNKVGQHRTERLRARCAKEGLKCMRLSSQPGKKTRALAVEFLVGLKVWEKDVLGDAAIFAEDDTVFIRNFRSELHRSIQQLPSTWQVFWLCPGFLHARRVPKPIGSAFHLHPEGKL</sequence>
<dbReference type="AlphaFoldDB" id="A0A812UUZ6"/>
<evidence type="ECO:0000313" key="2">
    <source>
        <dbReference type="Proteomes" id="UP000604046"/>
    </source>
</evidence>
<protein>
    <submittedName>
        <fullName evidence="1">Uncharacterized protein</fullName>
    </submittedName>
</protein>
<gene>
    <name evidence="1" type="ORF">SNAT2548_LOCUS34172</name>
</gene>
<evidence type="ECO:0000313" key="1">
    <source>
        <dbReference type="EMBL" id="CAE7600816.1"/>
    </source>
</evidence>
<proteinExistence type="predicted"/>
<organism evidence="1 2">
    <name type="scientific">Symbiodinium natans</name>
    <dbReference type="NCBI Taxonomy" id="878477"/>
    <lineage>
        <taxon>Eukaryota</taxon>
        <taxon>Sar</taxon>
        <taxon>Alveolata</taxon>
        <taxon>Dinophyceae</taxon>
        <taxon>Suessiales</taxon>
        <taxon>Symbiodiniaceae</taxon>
        <taxon>Symbiodinium</taxon>
    </lineage>
</organism>
<reference evidence="1" key="1">
    <citation type="submission" date="2021-02" db="EMBL/GenBank/DDBJ databases">
        <authorList>
            <person name="Dougan E. K."/>
            <person name="Rhodes N."/>
            <person name="Thang M."/>
            <person name="Chan C."/>
        </authorList>
    </citation>
    <scope>NUCLEOTIDE SEQUENCE</scope>
</reference>
<dbReference type="EMBL" id="CAJNDS010002797">
    <property type="protein sequence ID" value="CAE7600816.1"/>
    <property type="molecule type" value="Genomic_DNA"/>
</dbReference>
<feature type="non-terminal residue" evidence="1">
    <location>
        <position position="183"/>
    </location>
</feature>
<name>A0A812UUZ6_9DINO</name>
<keyword evidence="2" id="KW-1185">Reference proteome</keyword>
<accession>A0A812UUZ6</accession>
<dbReference type="Proteomes" id="UP000604046">
    <property type="component" value="Unassembled WGS sequence"/>
</dbReference>
<dbReference type="OrthoDB" id="424174at2759"/>